<evidence type="ECO:0008006" key="4">
    <source>
        <dbReference type="Google" id="ProtNLM"/>
    </source>
</evidence>
<dbReference type="PANTHER" id="PTHR35606">
    <property type="entry name" value="CELLULOSE-BINDING FAMILY II PROTEIN"/>
    <property type="match status" value="1"/>
</dbReference>
<organism evidence="2 3">
    <name type="scientific">Moniliophthora roreri</name>
    <name type="common">Frosty pod rot fungus</name>
    <name type="synonym">Monilia roreri</name>
    <dbReference type="NCBI Taxonomy" id="221103"/>
    <lineage>
        <taxon>Eukaryota</taxon>
        <taxon>Fungi</taxon>
        <taxon>Dikarya</taxon>
        <taxon>Basidiomycota</taxon>
        <taxon>Agaricomycotina</taxon>
        <taxon>Agaricomycetes</taxon>
        <taxon>Agaricomycetidae</taxon>
        <taxon>Agaricales</taxon>
        <taxon>Marasmiineae</taxon>
        <taxon>Marasmiaceae</taxon>
        <taxon>Moniliophthora</taxon>
    </lineage>
</organism>
<name>A0A0W0FUE8_MONRR</name>
<gene>
    <name evidence="2" type="ORF">WG66_7501</name>
</gene>
<dbReference type="SUPFAM" id="SSF55486">
    <property type="entry name" value="Metalloproteases ('zincins'), catalytic domain"/>
    <property type="match status" value="1"/>
</dbReference>
<keyword evidence="1" id="KW-0732">Signal</keyword>
<sequence>MVFISVAIVVFGVALALARPTPNTASETCSFTESPEYAHPYINHTDIVSLSGRQTTWSPPSNLVTPLNQVWEHEMSTYGDPLGFKNYGYDQVIANNGKVNYCVRWESSGTVTSADRANIQTALRRSINKWNDWLKGFDGWPYQTLDVNVVGWAVSDKSKLQGDVSGIQIYTNRDSGGAPECDPACGRFFHQDNNYSSCKAGAARHYDMSLWLTDGFSGGAGGDWGQRVGKEYFIGAVNQDNIHIVLHEMGHTFALDDFYDWTPSGVTNFIMRAGSSTVITDFDGWMLRDWWRHLKSRYGL</sequence>
<accession>A0A0W0FUE8</accession>
<feature type="signal peptide" evidence="1">
    <location>
        <begin position="1"/>
        <end position="18"/>
    </location>
</feature>
<evidence type="ECO:0000313" key="3">
    <source>
        <dbReference type="Proteomes" id="UP000054988"/>
    </source>
</evidence>
<protein>
    <recommendedName>
        <fullName evidence="4">Cellulose-binding family ii</fullName>
    </recommendedName>
</protein>
<comment type="caution">
    <text evidence="2">The sequence shown here is derived from an EMBL/GenBank/DDBJ whole genome shotgun (WGS) entry which is preliminary data.</text>
</comment>
<evidence type="ECO:0000313" key="2">
    <source>
        <dbReference type="EMBL" id="KTB39800.1"/>
    </source>
</evidence>
<dbReference type="AlphaFoldDB" id="A0A0W0FUE8"/>
<dbReference type="PANTHER" id="PTHR35606:SF4">
    <property type="entry name" value="CELLULOSE-BINDING FAMILY II PROTEIN"/>
    <property type="match status" value="1"/>
</dbReference>
<proteinExistence type="predicted"/>
<dbReference type="eggNOG" id="ENOG502QQXU">
    <property type="taxonomic scope" value="Eukaryota"/>
</dbReference>
<dbReference type="EMBL" id="LATX01001627">
    <property type="protein sequence ID" value="KTB39800.1"/>
    <property type="molecule type" value="Genomic_DNA"/>
</dbReference>
<dbReference type="Proteomes" id="UP000054988">
    <property type="component" value="Unassembled WGS sequence"/>
</dbReference>
<evidence type="ECO:0000256" key="1">
    <source>
        <dbReference type="SAM" id="SignalP"/>
    </source>
</evidence>
<reference evidence="2 3" key="1">
    <citation type="submission" date="2015-12" db="EMBL/GenBank/DDBJ databases">
        <title>Draft genome sequence of Moniliophthora roreri, the causal agent of frosty pod rot of cacao.</title>
        <authorList>
            <person name="Aime M.C."/>
            <person name="Diaz-Valderrama J.R."/>
            <person name="Kijpornyongpan T."/>
            <person name="Phillips-Mora W."/>
        </authorList>
    </citation>
    <scope>NUCLEOTIDE SEQUENCE [LARGE SCALE GENOMIC DNA]</scope>
    <source>
        <strain evidence="2 3">MCA 2952</strain>
    </source>
</reference>
<feature type="chain" id="PRO_5006902128" description="Cellulose-binding family ii" evidence="1">
    <location>
        <begin position="19"/>
        <end position="300"/>
    </location>
</feature>